<reference evidence="2 3" key="1">
    <citation type="submission" date="2016-10" db="EMBL/GenBank/DDBJ databases">
        <authorList>
            <person name="de Groot N.N."/>
        </authorList>
    </citation>
    <scope>NUCLEOTIDE SEQUENCE [LARGE SCALE GENOMIC DNA]</scope>
    <source>
        <strain evidence="2 3">JCM 11308</strain>
    </source>
</reference>
<organism evidence="2 3">
    <name type="scientific">Rhodococcus tukisamuensis</name>
    <dbReference type="NCBI Taxonomy" id="168276"/>
    <lineage>
        <taxon>Bacteria</taxon>
        <taxon>Bacillati</taxon>
        <taxon>Actinomycetota</taxon>
        <taxon>Actinomycetes</taxon>
        <taxon>Mycobacteriales</taxon>
        <taxon>Nocardiaceae</taxon>
        <taxon>Rhodococcus</taxon>
    </lineage>
</organism>
<name>A0A1G6PH99_9NOCA</name>
<feature type="transmembrane region" description="Helical" evidence="1">
    <location>
        <begin position="244"/>
        <end position="263"/>
    </location>
</feature>
<feature type="transmembrane region" description="Helical" evidence="1">
    <location>
        <begin position="142"/>
        <end position="162"/>
    </location>
</feature>
<feature type="transmembrane region" description="Helical" evidence="1">
    <location>
        <begin position="372"/>
        <end position="390"/>
    </location>
</feature>
<feature type="transmembrane region" description="Helical" evidence="1">
    <location>
        <begin position="339"/>
        <end position="360"/>
    </location>
</feature>
<feature type="transmembrane region" description="Helical" evidence="1">
    <location>
        <begin position="90"/>
        <end position="113"/>
    </location>
</feature>
<dbReference type="AlphaFoldDB" id="A0A1G6PH99"/>
<feature type="transmembrane region" description="Helical" evidence="1">
    <location>
        <begin position="402"/>
        <end position="423"/>
    </location>
</feature>
<evidence type="ECO:0000313" key="3">
    <source>
        <dbReference type="Proteomes" id="UP000199417"/>
    </source>
</evidence>
<feature type="transmembrane region" description="Helical" evidence="1">
    <location>
        <begin position="483"/>
        <end position="501"/>
    </location>
</feature>
<evidence type="ECO:0000256" key="1">
    <source>
        <dbReference type="SAM" id="Phobius"/>
    </source>
</evidence>
<evidence type="ECO:0000313" key="2">
    <source>
        <dbReference type="EMBL" id="SDC78876.1"/>
    </source>
</evidence>
<keyword evidence="1" id="KW-0472">Membrane</keyword>
<feature type="transmembrane region" description="Helical" evidence="1">
    <location>
        <begin position="12"/>
        <end position="36"/>
    </location>
</feature>
<feature type="transmembrane region" description="Helical" evidence="1">
    <location>
        <begin position="210"/>
        <end position="232"/>
    </location>
</feature>
<dbReference type="Proteomes" id="UP000199417">
    <property type="component" value="Unassembled WGS sequence"/>
</dbReference>
<gene>
    <name evidence="2" type="ORF">SAMN05444580_101892</name>
</gene>
<keyword evidence="3" id="KW-1185">Reference proteome</keyword>
<feature type="transmembrane region" description="Helical" evidence="1">
    <location>
        <begin position="305"/>
        <end position="327"/>
    </location>
</feature>
<keyword evidence="1" id="KW-1133">Transmembrane helix</keyword>
<feature type="transmembrane region" description="Helical" evidence="1">
    <location>
        <begin position="508"/>
        <end position="525"/>
    </location>
</feature>
<accession>A0A1G6PH99</accession>
<feature type="transmembrane region" description="Helical" evidence="1">
    <location>
        <begin position="537"/>
        <end position="560"/>
    </location>
</feature>
<feature type="transmembrane region" description="Helical" evidence="1">
    <location>
        <begin position="182"/>
        <end position="203"/>
    </location>
</feature>
<sequence length="564" mass="54506">MLVVAGPSAGEAVTAAAIVAAVCAAAAPVLALLALLRRRPAAAGALLAGAGAVALGLAVMDLQLWESPIDANRLELFRPLTAARLDAGPGAVAVLLGHGLAVLAGVLGMVTVARAAEADGYGRSDFPDHDGAAVGRRIGAPLSAAAATAALILAAALCAAPLHSADPVLLMRPLLGSPAATAIGTALVAVAVLVVVAAALVSVSPAVASGALLGAATAALGLVGSRLVAGLVADGVSAGPGPVAGTLAALALVAVAAAVPVVAPARARRGLDRLLSGPARRSGDPVLGRKAAESAARARLDRRHAVAGVATVAAGVLAVVGALLPLLALPAGVPEPRLLVTRLALVAGATLVVAGAWLLLSEFAALVRPAVGVLWAAQVMAVAAALQAVVVASDLPGAGPGLGAVVLGLSAVAATVAGIAVAIAGSVERDGIDTSAPPEPRTAVLAIGVPAALASVAGLALPLYRGTDFGPASVAQWPWGWDLWGRALLAVVVATAVWVAARSRPARAASLLVGSAVGMGIYLIGWPLTSARVAEPVAGLGAVGAILGVVLLGAAAVVAVRPRR</sequence>
<protein>
    <submittedName>
        <fullName evidence="2">Uncharacterized protein</fullName>
    </submittedName>
</protein>
<proteinExistence type="predicted"/>
<feature type="transmembrane region" description="Helical" evidence="1">
    <location>
        <begin position="443"/>
        <end position="463"/>
    </location>
</feature>
<feature type="transmembrane region" description="Helical" evidence="1">
    <location>
        <begin position="43"/>
        <end position="65"/>
    </location>
</feature>
<dbReference type="STRING" id="168276.SAMN05444580_101892"/>
<keyword evidence="1" id="KW-0812">Transmembrane</keyword>
<dbReference type="EMBL" id="FNAB01000001">
    <property type="protein sequence ID" value="SDC78876.1"/>
    <property type="molecule type" value="Genomic_DNA"/>
</dbReference>